<organism evidence="10 11">
    <name type="scientific">Rattus norvegicus</name>
    <name type="common">Rat</name>
    <dbReference type="NCBI Taxonomy" id="10116"/>
    <lineage>
        <taxon>Eukaryota</taxon>
        <taxon>Metazoa</taxon>
        <taxon>Chordata</taxon>
        <taxon>Craniata</taxon>
        <taxon>Vertebrata</taxon>
        <taxon>Euteleostomi</taxon>
        <taxon>Mammalia</taxon>
        <taxon>Eutheria</taxon>
        <taxon>Euarchontoglires</taxon>
        <taxon>Glires</taxon>
        <taxon>Rodentia</taxon>
        <taxon>Myomorpha</taxon>
        <taxon>Muroidea</taxon>
        <taxon>Muridae</taxon>
        <taxon>Murinae</taxon>
        <taxon>Rattus</taxon>
    </lineage>
</organism>
<keyword evidence="5 8" id="KW-1133">Transmembrane helix</keyword>
<evidence type="ECO:0000256" key="6">
    <source>
        <dbReference type="ARBA" id="ARBA00023136"/>
    </source>
</evidence>
<name>A0ABK0L139_RAT</name>
<dbReference type="PROSITE" id="PS00211">
    <property type="entry name" value="ABC_TRANSPORTER_1"/>
    <property type="match status" value="1"/>
</dbReference>
<feature type="region of interest" description="Disordered" evidence="7">
    <location>
        <begin position="1237"/>
        <end position="1256"/>
    </location>
</feature>
<dbReference type="Pfam" id="PF12698">
    <property type="entry name" value="ABC2_membrane_3"/>
    <property type="match status" value="1"/>
</dbReference>
<keyword evidence="4" id="KW-0067">ATP-binding</keyword>
<evidence type="ECO:0007829" key="12">
    <source>
        <dbReference type="PeptideAtlas" id="A0ABK0L139"/>
    </source>
</evidence>
<evidence type="ECO:0000259" key="9">
    <source>
        <dbReference type="PROSITE" id="PS50893"/>
    </source>
</evidence>
<dbReference type="SUPFAM" id="SSF52540">
    <property type="entry name" value="P-loop containing nucleoside triphosphate hydrolases"/>
    <property type="match status" value="2"/>
</dbReference>
<dbReference type="CDD" id="cd03263">
    <property type="entry name" value="ABC_subfamily_A"/>
    <property type="match status" value="2"/>
</dbReference>
<keyword evidence="3" id="KW-0547">Nucleotide-binding</keyword>
<sequence length="1622" mass="182541">MIKREISVRQQTCALLQKNLLKKWRLRRETLMEWMSSLLLLLFLCWYPHGHEATDFSSVPTKDLGRVDSFTQSGFMIGYTPVTSTTRQIMEKVAAVPFMAGRKVLGLLDEENIRELTESHQEVIRVIFSDTFSYHLKFQFGQRIPKSREHGDHEAHCFEMYEDVDCLISIFWKKGFVALQAAINAAIIETTTNHSVMEKLLSVSGKFMKIHPFVRQEGILTDFFIFTCIVSFSPITYFVSISVARERKKMKGLMMMMGLRDSAFWLSWGLLYAGFVFVMALSLALVIKSVQFLILTSFTVVFSLFLLYGLSMISLAFLMSVLVRKSVLTGLTVFLLTIFWGSLGFTALYRYLPAPLEWTLSLFSPFAFTLGMAQLLRVDYDLNSNAPPDPAGSSNLIAATNFMLAFDALLYLALTMYFEKVLPNEYGHQRSPLFFLKPSFWVQPRKPAHVILEDGIDPAPLSGGSFEPVSPEFHGKESIRIRNISKEYKGKPSKIEALKDLTLDIYEGQITALLGHSGAGKSTLLNILSGLSVPTKGSVTIYNNRLSEMADLESVFRISGVCPQSNVQFDFLTVRENLRLFAKIRGVPPQEVEKEVQRVLLELEMKNIQDILARNLSGGQKRKLTFGTAILGDSQIFLLDEPTAGLDPFSRHRVWNLLKERKADRVVLFSTQFMDEADILADRKVFISRGKLKCAGSSLFLKKKWGVGYHLSLQLKEVCVPENITSLVKQHIPEAKLSAERERTLVYTLPLETTYRFPELCQSLDSCPGLGIDSYGVSMTTLNEVFLKLEGKSAIEEPEVDIVGEGQTERSGDTERLMEMEQTLSTLTETKKKTGSLALWRQQTCAIAKARLLKLKHERKTLLSVLLVLGVALCPLLFESIKMKILQSAYTWDLSPHSYFLAPGQQPHGMLTQLLIINKTEASIDDFIQSVERQNIALEVDASGARDGTDDPSFNGALTVSGGEKIPLFSSTDLGNTAFLKIFLILFLNSFVSGVFPKCQKRTSDPLKLEDEITNPLQQLGKTTFWLTLTSACPPYIAMSSVTDYKNKVWFQLRVSGLFPSAYWFGQALVDIPLYCFVFLFMSLMDYLLGFPDATLIVITHVLQIPCSVGYAISLIFLTYVISFISRKGKKNSGIWSLCFYIITMFSVVAMLLDFNVDAILYCIIFLLPPSTLIGCLILSMHLFIYRISREESIVEPFLVFLIPLLHVFIFIFTLRCLEWKFGKKTMRKDPIFRISPRNNDVHQNPEEPEGEDEDVQMERMRTASALASTSFDEKPVIVASCLRKEYAGKWKHCLSKKKAKIATRNVSFCVRKGEILGLLGHNGAGKSTSLKMISGDTKSTAGQVLLKGSREGDALGFLGYCPQENALWPNLTVKEHLEVFATVLGLSKSHAAVTITRYTGGGAPRIGGGQGESEVTTFKENSGRKLCFVLSILGNPSILLLDEPSTGLDPEGQQQIWQAIRAIIKNTDRGALLTTHYMAEAEALCDRVAILVSGRLRCIGSIQHLKSKFGKDYLLEMKVKTLEQVELLNTEVLRLFPQAARQERYSPLMVYKLPVEDVQPLSQAFFKLEKVKQTFDLEEYSLSQSTLEQVFLELSKEQEMDGFEEELDSSIKWKLLPQEEV</sequence>
<dbReference type="Proteomes" id="UP000002494">
    <property type="component" value="Chromosome 10"/>
</dbReference>
<reference evidence="10" key="2">
    <citation type="submission" date="2025-08" db="UniProtKB">
        <authorList>
            <consortium name="Ensembl"/>
        </authorList>
    </citation>
    <scope>IDENTIFICATION</scope>
    <source>
        <strain evidence="10">Brown Norway</strain>
    </source>
</reference>
<evidence type="ECO:0000256" key="2">
    <source>
        <dbReference type="ARBA" id="ARBA00022692"/>
    </source>
</evidence>
<evidence type="ECO:0000256" key="1">
    <source>
        <dbReference type="ARBA" id="ARBA00004141"/>
    </source>
</evidence>
<dbReference type="InterPro" id="IPR003439">
    <property type="entry name" value="ABC_transporter-like_ATP-bd"/>
</dbReference>
<keyword evidence="11" id="KW-1185">Reference proteome</keyword>
<feature type="transmembrane region" description="Helical" evidence="8">
    <location>
        <begin position="293"/>
        <end position="319"/>
    </location>
</feature>
<evidence type="ECO:0000256" key="4">
    <source>
        <dbReference type="ARBA" id="ARBA00022840"/>
    </source>
</evidence>
<protein>
    <submittedName>
        <fullName evidence="10">ATP binding cassette subfamily A member 8</fullName>
    </submittedName>
</protein>
<feature type="transmembrane region" description="Helical" evidence="8">
    <location>
        <begin position="331"/>
        <end position="352"/>
    </location>
</feature>
<proteinExistence type="evidence at protein level"/>
<evidence type="ECO:0000256" key="8">
    <source>
        <dbReference type="SAM" id="Phobius"/>
    </source>
</evidence>
<reference evidence="10" key="3">
    <citation type="submission" date="2025-09" db="UniProtKB">
        <authorList>
            <consortium name="Ensembl"/>
        </authorList>
    </citation>
    <scope>IDENTIFICATION</scope>
    <source>
        <strain evidence="10">Brown Norway</strain>
    </source>
</reference>
<accession>A0ABK0L139</accession>
<dbReference type="Gene3D" id="3.40.50.300">
    <property type="entry name" value="P-loop containing nucleotide triphosphate hydrolases"/>
    <property type="match status" value="2"/>
</dbReference>
<feature type="transmembrane region" description="Helical" evidence="8">
    <location>
        <begin position="1134"/>
        <end position="1153"/>
    </location>
</feature>
<dbReference type="Ensembl" id="ENSRNOT00000125689.1">
    <property type="protein sequence ID" value="ENSRNOP00000101953.1"/>
    <property type="gene ID" value="ENSRNOG00000004040.10"/>
</dbReference>
<feature type="transmembrane region" description="Helical" evidence="8">
    <location>
        <begin position="978"/>
        <end position="996"/>
    </location>
</feature>
<evidence type="ECO:0000313" key="11">
    <source>
        <dbReference type="Proteomes" id="UP000002494"/>
    </source>
</evidence>
<evidence type="ECO:0000256" key="7">
    <source>
        <dbReference type="SAM" id="MobiDB-lite"/>
    </source>
</evidence>
<dbReference type="SMART" id="SM00382">
    <property type="entry name" value="AAA"/>
    <property type="match status" value="2"/>
</dbReference>
<dbReference type="InterPro" id="IPR003593">
    <property type="entry name" value="AAA+_ATPase"/>
</dbReference>
<feature type="domain" description="ABC transporter" evidence="9">
    <location>
        <begin position="1283"/>
        <end position="1519"/>
    </location>
</feature>
<gene>
    <name evidence="10" type="primary">Abca8</name>
</gene>
<feature type="domain" description="ABC transporter" evidence="9">
    <location>
        <begin position="479"/>
        <end position="714"/>
    </location>
</feature>
<feature type="transmembrane region" description="Helical" evidence="8">
    <location>
        <begin position="1198"/>
        <end position="1215"/>
    </location>
</feature>
<keyword evidence="12" id="KW-1267">Proteomics identification</keyword>
<feature type="compositionally biased region" description="Acidic residues" evidence="7">
    <location>
        <begin position="1247"/>
        <end position="1256"/>
    </location>
</feature>
<keyword evidence="6 8" id="KW-0472">Membrane</keyword>
<feature type="transmembrane region" description="Helical" evidence="8">
    <location>
        <begin position="861"/>
        <end position="878"/>
    </location>
</feature>
<dbReference type="InterPro" id="IPR026082">
    <property type="entry name" value="ABCA"/>
</dbReference>
<feature type="transmembrane region" description="Helical" evidence="8">
    <location>
        <begin position="1159"/>
        <end position="1186"/>
    </location>
</feature>
<evidence type="ECO:0000256" key="3">
    <source>
        <dbReference type="ARBA" id="ARBA00022741"/>
    </source>
</evidence>
<feature type="transmembrane region" description="Helical" evidence="8">
    <location>
        <begin position="396"/>
        <end position="418"/>
    </location>
</feature>
<dbReference type="Pfam" id="PF00005">
    <property type="entry name" value="ABC_tran"/>
    <property type="match status" value="2"/>
</dbReference>
<evidence type="ECO:0000256" key="5">
    <source>
        <dbReference type="ARBA" id="ARBA00022989"/>
    </source>
</evidence>
<dbReference type="PANTHER" id="PTHR19229">
    <property type="entry name" value="ATP-BINDING CASSETTE TRANSPORTER SUBFAMILY A ABCA"/>
    <property type="match status" value="1"/>
</dbReference>
<feature type="transmembrane region" description="Helical" evidence="8">
    <location>
        <begin position="1096"/>
        <end position="1122"/>
    </location>
</feature>
<reference evidence="10" key="1">
    <citation type="submission" date="2024-01" db="EMBL/GenBank/DDBJ databases">
        <title>GRCr8: a new rat reference genome assembly contstructed from accurate long reads and long range scaffolding.</title>
        <authorList>
            <person name="Doris P.A."/>
            <person name="Kalbfleisch T."/>
            <person name="Li K."/>
            <person name="Howe K."/>
            <person name="Wood J."/>
        </authorList>
    </citation>
    <scope>NUCLEOTIDE SEQUENCE [LARGE SCALE GENOMIC DNA]</scope>
    <source>
        <strain evidence="10">Brown Norway</strain>
    </source>
</reference>
<keyword evidence="2 8" id="KW-0812">Transmembrane</keyword>
<dbReference type="InterPro" id="IPR017871">
    <property type="entry name" value="ABC_transporter-like_CS"/>
</dbReference>
<dbReference type="RGD" id="1307069">
    <property type="gene designation" value="Abca8"/>
</dbReference>
<feature type="transmembrane region" description="Helical" evidence="8">
    <location>
        <begin position="1062"/>
        <end position="1084"/>
    </location>
</feature>
<dbReference type="InterPro" id="IPR013525">
    <property type="entry name" value="ABC2_TM"/>
</dbReference>
<evidence type="ECO:0000313" key="10">
    <source>
        <dbReference type="Ensembl" id="ENSRNOP00000101953.1"/>
    </source>
</evidence>
<dbReference type="PROSITE" id="PS50893">
    <property type="entry name" value="ABC_TRANSPORTER_2"/>
    <property type="match status" value="2"/>
</dbReference>
<dbReference type="GeneTree" id="ENSGT00940000162012"/>
<feature type="transmembrane region" description="Helical" evidence="8">
    <location>
        <begin position="223"/>
        <end position="244"/>
    </location>
</feature>
<dbReference type="PANTHER" id="PTHR19229:SF274">
    <property type="entry name" value="ABC-TYPE ORGANIC ANION TRANSPORTER ABCA8"/>
    <property type="match status" value="1"/>
</dbReference>
<comment type="subcellular location">
    <subcellularLocation>
        <location evidence="1">Membrane</location>
        <topology evidence="1">Multi-pass membrane protein</topology>
    </subcellularLocation>
</comment>
<dbReference type="InterPro" id="IPR027417">
    <property type="entry name" value="P-loop_NTPase"/>
</dbReference>
<feature type="transmembrane region" description="Helical" evidence="8">
    <location>
        <begin position="265"/>
        <end position="287"/>
    </location>
</feature>